<dbReference type="EMBL" id="JBBPCN010000001">
    <property type="protein sequence ID" value="MEK8073183.1"/>
    <property type="molecule type" value="Genomic_DNA"/>
</dbReference>
<feature type="chain" id="PRO_5047260624" description="Secreted protein" evidence="1">
    <location>
        <begin position="30"/>
        <end position="165"/>
    </location>
</feature>
<dbReference type="Proteomes" id="UP001456513">
    <property type="component" value="Unassembled WGS sequence"/>
</dbReference>
<proteinExistence type="predicted"/>
<gene>
    <name evidence="2" type="ORF">AABD04_20255</name>
</gene>
<comment type="caution">
    <text evidence="2">The sequence shown here is derived from an EMBL/GenBank/DDBJ whole genome shotgun (WGS) entry which is preliminary data.</text>
</comment>
<organism evidence="2 3">
    <name type="scientific">Rhodococcus navarretei</name>
    <dbReference type="NCBI Taxonomy" id="3128981"/>
    <lineage>
        <taxon>Bacteria</taxon>
        <taxon>Bacillati</taxon>
        <taxon>Actinomycetota</taxon>
        <taxon>Actinomycetes</taxon>
        <taxon>Mycobacteriales</taxon>
        <taxon>Nocardiaceae</taxon>
        <taxon>Rhodococcus</taxon>
    </lineage>
</organism>
<keyword evidence="3" id="KW-1185">Reference proteome</keyword>
<dbReference type="RefSeq" id="WP_341442278.1">
    <property type="nucleotide sequence ID" value="NZ_JBBPCN010000001.1"/>
</dbReference>
<evidence type="ECO:0008006" key="4">
    <source>
        <dbReference type="Google" id="ProtNLM"/>
    </source>
</evidence>
<reference evidence="2 3" key="1">
    <citation type="submission" date="2024-03" db="EMBL/GenBank/DDBJ databases">
        <title>Rhodococcus navarretei sp. nov. and Pseudarthrobacter quantumdoti sp. nov., two new species with the ability to biosynthesize Quantum Dots isolated from soil samples at Union Glacier, Antarctica.</title>
        <authorList>
            <person name="Vargas M."/>
        </authorList>
    </citation>
    <scope>NUCLEOTIDE SEQUENCE [LARGE SCALE GENOMIC DNA]</scope>
    <source>
        <strain evidence="2 3">EXRC-4A-4</strain>
    </source>
</reference>
<protein>
    <recommendedName>
        <fullName evidence="4">Secreted protein</fullName>
    </recommendedName>
</protein>
<name>A0ABU9D414_9NOCA</name>
<sequence>MRTTLTTALAAAAAIPLTFLAAAPATADAGDITAVFTTTPNPDGSNTVTGTFTATNSNYPTRCAMYDPYDGTYVLNASTNSPREITKTVVDTDVPDGEYTVEWACTLFPPEGFSSYDGTENAVGLGDAEGYRQPSTLIVPTPDTPDIPEPGCTGSVCLPTGSFGF</sequence>
<feature type="signal peptide" evidence="1">
    <location>
        <begin position="1"/>
        <end position="29"/>
    </location>
</feature>
<evidence type="ECO:0000313" key="2">
    <source>
        <dbReference type="EMBL" id="MEK8073183.1"/>
    </source>
</evidence>
<evidence type="ECO:0000256" key="1">
    <source>
        <dbReference type="SAM" id="SignalP"/>
    </source>
</evidence>
<keyword evidence="1" id="KW-0732">Signal</keyword>
<accession>A0ABU9D414</accession>
<evidence type="ECO:0000313" key="3">
    <source>
        <dbReference type="Proteomes" id="UP001456513"/>
    </source>
</evidence>